<gene>
    <name evidence="2" type="ORF">DFR76_101837</name>
</gene>
<accession>A0A370IF27</accession>
<dbReference type="InterPro" id="IPR029476">
    <property type="entry name" value="DNase_NucA_NucB"/>
</dbReference>
<dbReference type="EMBL" id="QQBC01000001">
    <property type="protein sequence ID" value="RDI69299.1"/>
    <property type="molecule type" value="Genomic_DNA"/>
</dbReference>
<dbReference type="Proteomes" id="UP000254869">
    <property type="component" value="Unassembled WGS sequence"/>
</dbReference>
<organism evidence="2 3">
    <name type="scientific">Nocardia pseudobrasiliensis</name>
    <dbReference type="NCBI Taxonomy" id="45979"/>
    <lineage>
        <taxon>Bacteria</taxon>
        <taxon>Bacillati</taxon>
        <taxon>Actinomycetota</taxon>
        <taxon>Actinomycetes</taxon>
        <taxon>Mycobacteriales</taxon>
        <taxon>Nocardiaceae</taxon>
        <taxon>Nocardia</taxon>
    </lineage>
</organism>
<dbReference type="AlphaFoldDB" id="A0A370IF27"/>
<dbReference type="STRING" id="1210086.GCA_001613105_00691"/>
<feature type="domain" description="Deoxyribonuclease NucA/NucB" evidence="1">
    <location>
        <begin position="172"/>
        <end position="283"/>
    </location>
</feature>
<sequence length="294" mass="32253">MLGNIPYHVQTGVLSSHRTGEMHQEFKISFDEFRGEVGSPTFKYKPEYVGFGSDQFSVSGPASGTSITARTTVTLVIVWKEHDMADYDIVNRVMRLHWNFGNHASNIFDSTSGHLEVDQFRCDTTFKNNQQRLQQGCVVPKLTPQFELTGTTPELTGHVERAIASGLPGTAARPLHRQTDRTTIDINRQTSCPASGPVRDGRRIGDRQCDEYPMASTTEGAASTRGPGRTFNPECHVPDLGASTDPNGYSVCMINKDHNQDGGRALGTFYADNRVVNQDPFTVHASGGVLPPIP</sequence>
<proteinExistence type="predicted"/>
<keyword evidence="3" id="KW-1185">Reference proteome</keyword>
<evidence type="ECO:0000313" key="2">
    <source>
        <dbReference type="EMBL" id="RDI69299.1"/>
    </source>
</evidence>
<evidence type="ECO:0000313" key="3">
    <source>
        <dbReference type="Proteomes" id="UP000254869"/>
    </source>
</evidence>
<dbReference type="Pfam" id="PF14040">
    <property type="entry name" value="DNase_NucA_NucB"/>
    <property type="match status" value="1"/>
</dbReference>
<comment type="caution">
    <text evidence="2">The sequence shown here is derived from an EMBL/GenBank/DDBJ whole genome shotgun (WGS) entry which is preliminary data.</text>
</comment>
<evidence type="ECO:0000259" key="1">
    <source>
        <dbReference type="Pfam" id="PF14040"/>
    </source>
</evidence>
<reference evidence="2 3" key="1">
    <citation type="submission" date="2018-07" db="EMBL/GenBank/DDBJ databases">
        <title>Genomic Encyclopedia of Type Strains, Phase IV (KMG-IV): sequencing the most valuable type-strain genomes for metagenomic binning, comparative biology and taxonomic classification.</title>
        <authorList>
            <person name="Goeker M."/>
        </authorList>
    </citation>
    <scope>NUCLEOTIDE SEQUENCE [LARGE SCALE GENOMIC DNA]</scope>
    <source>
        <strain evidence="2 3">DSM 44290</strain>
    </source>
</reference>
<protein>
    <submittedName>
        <fullName evidence="2">Deoxyribonuclease NucA/NucB</fullName>
    </submittedName>
</protein>
<name>A0A370IF27_9NOCA</name>